<evidence type="ECO:0000313" key="1">
    <source>
        <dbReference type="EMBL" id="PVH61860.1"/>
    </source>
</evidence>
<name>A0A2T8KI53_9POAL</name>
<protein>
    <submittedName>
        <fullName evidence="1">Uncharacterized protein</fullName>
    </submittedName>
</protein>
<organism evidence="1">
    <name type="scientific">Panicum hallii</name>
    <dbReference type="NCBI Taxonomy" id="206008"/>
    <lineage>
        <taxon>Eukaryota</taxon>
        <taxon>Viridiplantae</taxon>
        <taxon>Streptophyta</taxon>
        <taxon>Embryophyta</taxon>
        <taxon>Tracheophyta</taxon>
        <taxon>Spermatophyta</taxon>
        <taxon>Magnoliopsida</taxon>
        <taxon>Liliopsida</taxon>
        <taxon>Poales</taxon>
        <taxon>Poaceae</taxon>
        <taxon>PACMAD clade</taxon>
        <taxon>Panicoideae</taxon>
        <taxon>Panicodae</taxon>
        <taxon>Paniceae</taxon>
        <taxon>Panicinae</taxon>
        <taxon>Panicum</taxon>
        <taxon>Panicum sect. Panicum</taxon>
    </lineage>
</organism>
<dbReference type="Gramene" id="PVH61860">
    <property type="protein sequence ID" value="PVH61860"/>
    <property type="gene ID" value="PAHAL_3G142400"/>
</dbReference>
<proteinExistence type="predicted"/>
<gene>
    <name evidence="1" type="ORF">PAHAL_3G142400</name>
</gene>
<sequence>MPPYFGSRLVVTIQIFTKRPRNCAKRPLVQIRLSSPAGPPPPPSSLPESSFLVQPLRSSLRSSAYRSNDGAGEAMRRAFVALRAERSDLDFLSAARPGRLATQLLLARDLT</sequence>
<dbReference type="AlphaFoldDB" id="A0A2T8KI53"/>
<dbReference type="EMBL" id="CM008048">
    <property type="protein sequence ID" value="PVH61860.1"/>
    <property type="molecule type" value="Genomic_DNA"/>
</dbReference>
<accession>A0A2T8KI53</accession>
<reference evidence="1" key="1">
    <citation type="submission" date="2018-04" db="EMBL/GenBank/DDBJ databases">
        <title>WGS assembly of Panicum hallii.</title>
        <authorList>
            <person name="Lovell J."/>
            <person name="Jenkins J."/>
            <person name="Lowry D."/>
            <person name="Mamidi S."/>
            <person name="Sreedasyam A."/>
            <person name="Weng X."/>
            <person name="Barry K."/>
            <person name="Bonette J."/>
            <person name="Campitelli B."/>
            <person name="Daum C."/>
            <person name="Gordon S."/>
            <person name="Gould B."/>
            <person name="Lipzen A."/>
            <person name="Macqueen A."/>
            <person name="Palacio-Mejia J."/>
            <person name="Plott C."/>
            <person name="Shakirov E."/>
            <person name="Shu S."/>
            <person name="Yoshinaga Y."/>
            <person name="Zane M."/>
            <person name="Rokhsar D."/>
            <person name="Grimwood J."/>
            <person name="Schmutz J."/>
            <person name="Juenger T."/>
        </authorList>
    </citation>
    <scope>NUCLEOTIDE SEQUENCE [LARGE SCALE GENOMIC DNA]</scope>
    <source>
        <strain evidence="1">FIL2</strain>
    </source>
</reference>
<dbReference type="Proteomes" id="UP000243499">
    <property type="component" value="Chromosome 3"/>
</dbReference>